<reference evidence="2" key="1">
    <citation type="submission" date="2021-02" db="EMBL/GenBank/DDBJ databases">
        <authorList>
            <person name="Nowell W R."/>
        </authorList>
    </citation>
    <scope>NUCLEOTIDE SEQUENCE</scope>
</reference>
<protein>
    <submittedName>
        <fullName evidence="2">Uncharacterized protein</fullName>
    </submittedName>
</protein>
<organism evidence="2 3">
    <name type="scientific">Didymodactylos carnosus</name>
    <dbReference type="NCBI Taxonomy" id="1234261"/>
    <lineage>
        <taxon>Eukaryota</taxon>
        <taxon>Metazoa</taxon>
        <taxon>Spiralia</taxon>
        <taxon>Gnathifera</taxon>
        <taxon>Rotifera</taxon>
        <taxon>Eurotatoria</taxon>
        <taxon>Bdelloidea</taxon>
        <taxon>Philodinida</taxon>
        <taxon>Philodinidae</taxon>
        <taxon>Didymodactylos</taxon>
    </lineage>
</organism>
<evidence type="ECO:0000313" key="2">
    <source>
        <dbReference type="EMBL" id="CAF4214474.1"/>
    </source>
</evidence>
<comment type="caution">
    <text evidence="2">The sequence shown here is derived from an EMBL/GenBank/DDBJ whole genome shotgun (WGS) entry which is preliminary data.</text>
</comment>
<dbReference type="AlphaFoldDB" id="A0A8S2SDE1"/>
<dbReference type="Proteomes" id="UP000677228">
    <property type="component" value="Unassembled WGS sequence"/>
</dbReference>
<dbReference type="EMBL" id="CAJOBA010048619">
    <property type="protein sequence ID" value="CAF4214474.1"/>
    <property type="molecule type" value="Genomic_DNA"/>
</dbReference>
<sequence length="189" mass="21769">NTIFLLENAVGIPEMSNQVLKVFENIIKNGQAVGEKILHIIADNLYLSKDDRLRDESFRLLHMINDNQDISDEIFDILEFERALTSSLSYDNSTISYLYVKMKEGQRLTPDGFKALSKIIDNQSILNEEILPVLVTISNSKRVIPDYLIEKLVVRFNPKRVHSQLIKILENELLLKLEQALENKLISDQ</sequence>
<evidence type="ECO:0000313" key="3">
    <source>
        <dbReference type="Proteomes" id="UP000682733"/>
    </source>
</evidence>
<proteinExistence type="predicted"/>
<feature type="non-terminal residue" evidence="2">
    <location>
        <position position="189"/>
    </location>
</feature>
<feature type="non-terminal residue" evidence="2">
    <location>
        <position position="1"/>
    </location>
</feature>
<name>A0A8S2SDE1_9BILA</name>
<evidence type="ECO:0000313" key="1">
    <source>
        <dbReference type="EMBL" id="CAF1410229.1"/>
    </source>
</evidence>
<dbReference type="Proteomes" id="UP000682733">
    <property type="component" value="Unassembled WGS sequence"/>
</dbReference>
<accession>A0A8S2SDE1</accession>
<dbReference type="EMBL" id="CAJNOK010026877">
    <property type="protein sequence ID" value="CAF1410229.1"/>
    <property type="molecule type" value="Genomic_DNA"/>
</dbReference>
<gene>
    <name evidence="1" type="ORF">OVA965_LOCUS33342</name>
    <name evidence="2" type="ORF">TMI583_LOCUS34228</name>
</gene>